<gene>
    <name evidence="1" type="ordered locus">Hmuk_2960</name>
</gene>
<evidence type="ECO:0000313" key="1">
    <source>
        <dbReference type="EMBL" id="ACV49065.1"/>
    </source>
</evidence>
<name>C7P150_HALMD</name>
<proteinExistence type="predicted"/>
<dbReference type="KEGG" id="hmu:Hmuk_2960"/>
<dbReference type="EMBL" id="CP001688">
    <property type="protein sequence ID" value="ACV49065.1"/>
    <property type="molecule type" value="Genomic_DNA"/>
</dbReference>
<keyword evidence="2" id="KW-1185">Reference proteome</keyword>
<organism evidence="1 2">
    <name type="scientific">Halomicrobium mukohataei (strain ATCC 700874 / DSM 12286 / JCM 9738 / NCIMB 13541)</name>
    <name type="common">Haloarcula mukohataei</name>
    <dbReference type="NCBI Taxonomy" id="485914"/>
    <lineage>
        <taxon>Archaea</taxon>
        <taxon>Methanobacteriati</taxon>
        <taxon>Methanobacteriota</taxon>
        <taxon>Stenosarchaea group</taxon>
        <taxon>Halobacteria</taxon>
        <taxon>Halobacteriales</taxon>
        <taxon>Haloarculaceae</taxon>
        <taxon>Halomicrobium</taxon>
    </lineage>
</organism>
<evidence type="ECO:0000313" key="2">
    <source>
        <dbReference type="Proteomes" id="UP000001746"/>
    </source>
</evidence>
<sequence length="69" mass="8092">MLLNSDYSTSPNATNWLLRVVWEPSLNLNVSKAVALKRRVQLYVDVFVFRLQELLDSLKFIRVIVNWQA</sequence>
<dbReference type="AlphaFoldDB" id="C7P150"/>
<accession>C7P150</accession>
<dbReference type="HOGENOM" id="CLU_2765940_0_0_2"/>
<protein>
    <submittedName>
        <fullName evidence="1">Uncharacterized protein</fullName>
    </submittedName>
</protein>
<dbReference type="Proteomes" id="UP000001746">
    <property type="component" value="Chromosome"/>
</dbReference>
<reference evidence="1 2" key="1">
    <citation type="journal article" date="2009" name="Stand. Genomic Sci.">
        <title>Complete genome sequence of Halomicrobium mukohataei type strain (arg-2).</title>
        <authorList>
            <person name="Tindall B.J."/>
            <person name="Schneider S."/>
            <person name="Lapidus A."/>
            <person name="Copeland A."/>
            <person name="Glavina Del Rio T."/>
            <person name="Nolan M."/>
            <person name="Lucas S."/>
            <person name="Chen F."/>
            <person name="Tice H."/>
            <person name="Cheng J.F."/>
            <person name="Saunders E."/>
            <person name="Bruce D."/>
            <person name="Goodwin L."/>
            <person name="Pitluck S."/>
            <person name="Mikhailova N."/>
            <person name="Pati A."/>
            <person name="Ivanova N."/>
            <person name="Mavrommatis K."/>
            <person name="Chen A."/>
            <person name="Palaniappan K."/>
            <person name="Chain P."/>
            <person name="Land M."/>
            <person name="Hauser L."/>
            <person name="Chang Y.J."/>
            <person name="Jeffries C.D."/>
            <person name="Brettin T."/>
            <person name="Han C."/>
            <person name="Rohde M."/>
            <person name="Goker M."/>
            <person name="Bristow J."/>
            <person name="Eisen J.A."/>
            <person name="Markowitz V."/>
            <person name="Hugenholtz P."/>
            <person name="Klenk H.P."/>
            <person name="Kyrpides N.C."/>
            <person name="Detter J.C."/>
        </authorList>
    </citation>
    <scope>NUCLEOTIDE SEQUENCE [LARGE SCALE GENOMIC DNA]</scope>
    <source>
        <strain evidence="2">ATCC 700874 / DSM 12286 / JCM 9738 / NCIMB 13541</strain>
    </source>
</reference>